<dbReference type="PROSITE" id="PS51371">
    <property type="entry name" value="CBS"/>
    <property type="match status" value="1"/>
</dbReference>
<evidence type="ECO:0000256" key="5">
    <source>
        <dbReference type="ARBA" id="ARBA00023122"/>
    </source>
</evidence>
<dbReference type="AlphaFoldDB" id="A0A9D1GF69"/>
<dbReference type="SUPFAM" id="SSF56176">
    <property type="entry name" value="FAD-binding/transporter-associated domain-like"/>
    <property type="match status" value="1"/>
</dbReference>
<dbReference type="SMART" id="SM01091">
    <property type="entry name" value="CorC_HlyC"/>
    <property type="match status" value="1"/>
</dbReference>
<dbReference type="InterPro" id="IPR002550">
    <property type="entry name" value="CNNM"/>
</dbReference>
<dbReference type="GO" id="GO:0005886">
    <property type="term" value="C:plasma membrane"/>
    <property type="evidence" value="ECO:0007669"/>
    <property type="project" value="TreeGrafter"/>
</dbReference>
<dbReference type="InterPro" id="IPR046342">
    <property type="entry name" value="CBS_dom_sf"/>
</dbReference>
<evidence type="ECO:0000313" key="12">
    <source>
        <dbReference type="EMBL" id="HIT40010.1"/>
    </source>
</evidence>
<dbReference type="InterPro" id="IPR000644">
    <property type="entry name" value="CBS_dom"/>
</dbReference>
<keyword evidence="6 8" id="KW-0472">Membrane</keyword>
<sequence length="435" mass="49532">MTPAVILIIISLLFSFFFSGMEVAFVSSNKVRIDLDAQNHTVIGRILTLFTRHQRQFITTLLVGNNIALVIFGISIATLTRPLIAGIWDQSLFIILGQTIVATIAILLTSEFLSNALFRINPNFCLRFFAIPTFLIYIILYPITRFSTGISDSILRLSGIKIEKNIPENSVSIDELDQFLQQSIEDSNNDQPVETEVKILQNALEFSTRSTRECMIPRPEIIAVNIDETSEHTLIKRFTDTGFSKLLVYKDNIDHIIGYIHSSDLFKRSVDWKTYIRPITQVAETMPAQKLMKSLMQQKKSIAVVVNEYGGTAGIITLEDLVEEIFGDIEDEHDTPRYFSKKIDDRTYEFSGRMEISKINEIYHLDLPESDEYLTIAGYILHDHQTIPQPGETVENGKYSFEILDRSNSRIGRVRMRIAETDSVAGAKEKECEKR</sequence>
<reference evidence="12" key="2">
    <citation type="journal article" date="2021" name="PeerJ">
        <title>Extensive microbial diversity within the chicken gut microbiome revealed by metagenomics and culture.</title>
        <authorList>
            <person name="Gilroy R."/>
            <person name="Ravi A."/>
            <person name="Getino M."/>
            <person name="Pursley I."/>
            <person name="Horton D.L."/>
            <person name="Alikhan N.F."/>
            <person name="Baker D."/>
            <person name="Gharbi K."/>
            <person name="Hall N."/>
            <person name="Watson M."/>
            <person name="Adriaenssens E.M."/>
            <person name="Foster-Nyarko E."/>
            <person name="Jarju S."/>
            <person name="Secka A."/>
            <person name="Antonio M."/>
            <person name="Oren A."/>
            <person name="Chaudhuri R.R."/>
            <person name="La Ragione R."/>
            <person name="Hildebrand F."/>
            <person name="Pallen M.J."/>
        </authorList>
    </citation>
    <scope>NUCLEOTIDE SEQUENCE</scope>
    <source>
        <strain evidence="12">21143</strain>
    </source>
</reference>
<evidence type="ECO:0000256" key="1">
    <source>
        <dbReference type="ARBA" id="ARBA00004141"/>
    </source>
</evidence>
<evidence type="ECO:0000256" key="9">
    <source>
        <dbReference type="SAM" id="Phobius"/>
    </source>
</evidence>
<evidence type="ECO:0000259" key="10">
    <source>
        <dbReference type="PROSITE" id="PS51371"/>
    </source>
</evidence>
<keyword evidence="4 8" id="KW-1133">Transmembrane helix</keyword>
<dbReference type="Pfam" id="PF00571">
    <property type="entry name" value="CBS"/>
    <property type="match status" value="2"/>
</dbReference>
<feature type="domain" description="CNNM transmembrane" evidence="11">
    <location>
        <begin position="1"/>
        <end position="193"/>
    </location>
</feature>
<evidence type="ECO:0000256" key="3">
    <source>
        <dbReference type="ARBA" id="ARBA00022737"/>
    </source>
</evidence>
<dbReference type="InterPro" id="IPR036318">
    <property type="entry name" value="FAD-bd_PCMH-like_sf"/>
</dbReference>
<dbReference type="PROSITE" id="PS51846">
    <property type="entry name" value="CNNM"/>
    <property type="match status" value="1"/>
</dbReference>
<keyword evidence="2 8" id="KW-0812">Transmembrane</keyword>
<dbReference type="PANTHER" id="PTHR22777:SF17">
    <property type="entry name" value="UPF0053 PROTEIN SLL0260"/>
    <property type="match status" value="1"/>
</dbReference>
<name>A0A9D1GF69_9BACT</name>
<evidence type="ECO:0000256" key="8">
    <source>
        <dbReference type="PROSITE-ProRule" id="PRU01193"/>
    </source>
</evidence>
<dbReference type="PANTHER" id="PTHR22777">
    <property type="entry name" value="HEMOLYSIN-RELATED"/>
    <property type="match status" value="1"/>
</dbReference>
<organism evidence="12 13">
    <name type="scientific">Candidatus Caccoplasma intestinavium</name>
    <dbReference type="NCBI Taxonomy" id="2840716"/>
    <lineage>
        <taxon>Bacteria</taxon>
        <taxon>Pseudomonadati</taxon>
        <taxon>Bacteroidota</taxon>
        <taxon>Bacteroidia</taxon>
        <taxon>Bacteroidales</taxon>
        <taxon>Bacteroidaceae</taxon>
        <taxon>Bacteroidaceae incertae sedis</taxon>
        <taxon>Candidatus Caccoplasma</taxon>
    </lineage>
</organism>
<feature type="transmembrane region" description="Helical" evidence="9">
    <location>
        <begin position="6"/>
        <end position="26"/>
    </location>
</feature>
<dbReference type="Pfam" id="PF01595">
    <property type="entry name" value="CNNM"/>
    <property type="match status" value="1"/>
</dbReference>
<keyword evidence="3" id="KW-0677">Repeat</keyword>
<dbReference type="Gene3D" id="3.30.465.10">
    <property type="match status" value="1"/>
</dbReference>
<feature type="transmembrane region" description="Helical" evidence="9">
    <location>
        <begin position="57"/>
        <end position="79"/>
    </location>
</feature>
<evidence type="ECO:0000256" key="7">
    <source>
        <dbReference type="PROSITE-ProRule" id="PRU00703"/>
    </source>
</evidence>
<dbReference type="Pfam" id="PF03471">
    <property type="entry name" value="CorC_HlyC"/>
    <property type="match status" value="1"/>
</dbReference>
<dbReference type="InterPro" id="IPR016169">
    <property type="entry name" value="FAD-bd_PCMH_sub2"/>
</dbReference>
<gene>
    <name evidence="12" type="ORF">IAD06_08265</name>
</gene>
<proteinExistence type="predicted"/>
<feature type="domain" description="CBS" evidence="10">
    <location>
        <begin position="275"/>
        <end position="335"/>
    </location>
</feature>
<evidence type="ECO:0000259" key="11">
    <source>
        <dbReference type="PROSITE" id="PS51846"/>
    </source>
</evidence>
<dbReference type="Proteomes" id="UP000886722">
    <property type="component" value="Unassembled WGS sequence"/>
</dbReference>
<accession>A0A9D1GF69</accession>
<dbReference type="SUPFAM" id="SSF54631">
    <property type="entry name" value="CBS-domain pair"/>
    <property type="match status" value="1"/>
</dbReference>
<evidence type="ECO:0000313" key="13">
    <source>
        <dbReference type="Proteomes" id="UP000886722"/>
    </source>
</evidence>
<feature type="transmembrane region" description="Helical" evidence="9">
    <location>
        <begin position="124"/>
        <end position="143"/>
    </location>
</feature>
<dbReference type="CDD" id="cd04590">
    <property type="entry name" value="CBS_pair_CorC_HlyC_assoc"/>
    <property type="match status" value="1"/>
</dbReference>
<reference evidence="12" key="1">
    <citation type="submission" date="2020-10" db="EMBL/GenBank/DDBJ databases">
        <authorList>
            <person name="Gilroy R."/>
        </authorList>
    </citation>
    <scope>NUCLEOTIDE SEQUENCE</scope>
    <source>
        <strain evidence="12">21143</strain>
    </source>
</reference>
<feature type="transmembrane region" description="Helical" evidence="9">
    <location>
        <begin position="91"/>
        <end position="112"/>
    </location>
</feature>
<dbReference type="EMBL" id="DVKT01000062">
    <property type="protein sequence ID" value="HIT40010.1"/>
    <property type="molecule type" value="Genomic_DNA"/>
</dbReference>
<comment type="subcellular location">
    <subcellularLocation>
        <location evidence="1">Membrane</location>
        <topology evidence="1">Multi-pass membrane protein</topology>
    </subcellularLocation>
</comment>
<evidence type="ECO:0000256" key="6">
    <source>
        <dbReference type="ARBA" id="ARBA00023136"/>
    </source>
</evidence>
<evidence type="ECO:0000256" key="2">
    <source>
        <dbReference type="ARBA" id="ARBA00022692"/>
    </source>
</evidence>
<evidence type="ECO:0000256" key="4">
    <source>
        <dbReference type="ARBA" id="ARBA00022989"/>
    </source>
</evidence>
<comment type="caution">
    <text evidence="12">The sequence shown here is derived from an EMBL/GenBank/DDBJ whole genome shotgun (WGS) entry which is preliminary data.</text>
</comment>
<dbReference type="GO" id="GO:0050660">
    <property type="term" value="F:flavin adenine dinucleotide binding"/>
    <property type="evidence" value="ECO:0007669"/>
    <property type="project" value="InterPro"/>
</dbReference>
<dbReference type="Gene3D" id="3.10.580.10">
    <property type="entry name" value="CBS-domain"/>
    <property type="match status" value="1"/>
</dbReference>
<dbReference type="InterPro" id="IPR005170">
    <property type="entry name" value="Transptr-assoc_dom"/>
</dbReference>
<keyword evidence="5 7" id="KW-0129">CBS domain</keyword>
<dbReference type="InterPro" id="IPR044751">
    <property type="entry name" value="Ion_transp-like_CBS"/>
</dbReference>
<protein>
    <submittedName>
        <fullName evidence="12">HlyC/CorC family transporter</fullName>
    </submittedName>
</protein>